<gene>
    <name evidence="3" type="ORF">CcCBS67573_g06899</name>
</gene>
<dbReference type="EMBL" id="QEAP01000321">
    <property type="protein sequence ID" value="TPX69217.1"/>
    <property type="molecule type" value="Genomic_DNA"/>
</dbReference>
<dbReference type="InterPro" id="IPR029044">
    <property type="entry name" value="Nucleotide-diphossugar_trans"/>
</dbReference>
<dbReference type="GO" id="GO:0006487">
    <property type="term" value="P:protein N-linked glycosylation"/>
    <property type="evidence" value="ECO:0007669"/>
    <property type="project" value="TreeGrafter"/>
</dbReference>
<feature type="compositionally biased region" description="Polar residues" evidence="2">
    <location>
        <begin position="233"/>
        <end position="247"/>
    </location>
</feature>
<evidence type="ECO:0000313" key="4">
    <source>
        <dbReference type="Proteomes" id="UP000320333"/>
    </source>
</evidence>
<comment type="caution">
    <text evidence="3">The sequence shown here is derived from an EMBL/GenBank/DDBJ whole genome shotgun (WGS) entry which is preliminary data.</text>
</comment>
<dbReference type="PANTHER" id="PTHR31834:SF1">
    <property type="entry name" value="INITIATION-SPECIFIC ALPHA-1,6-MANNOSYLTRANSFERASE"/>
    <property type="match status" value="1"/>
</dbReference>
<keyword evidence="4" id="KW-1185">Reference proteome</keyword>
<dbReference type="InterPro" id="IPR007577">
    <property type="entry name" value="GlycoTrfase_DXD_sugar-bd_CS"/>
</dbReference>
<dbReference type="SUPFAM" id="SSF53448">
    <property type="entry name" value="Nucleotide-diphospho-sugar transferases"/>
    <property type="match status" value="1"/>
</dbReference>
<evidence type="ECO:0000256" key="2">
    <source>
        <dbReference type="SAM" id="MobiDB-lite"/>
    </source>
</evidence>
<dbReference type="PANTHER" id="PTHR31834">
    <property type="entry name" value="INITIATION-SPECIFIC ALPHA-1,6-MANNOSYLTRANSFERASE"/>
    <property type="match status" value="1"/>
</dbReference>
<dbReference type="GO" id="GO:0000136">
    <property type="term" value="C:mannan polymerase complex"/>
    <property type="evidence" value="ECO:0007669"/>
    <property type="project" value="TreeGrafter"/>
</dbReference>
<dbReference type="Gene3D" id="3.90.550.20">
    <property type="match status" value="1"/>
</dbReference>
<accession>A0A507F0S4</accession>
<organism evidence="3 4">
    <name type="scientific">Chytriomyces confervae</name>
    <dbReference type="NCBI Taxonomy" id="246404"/>
    <lineage>
        <taxon>Eukaryota</taxon>
        <taxon>Fungi</taxon>
        <taxon>Fungi incertae sedis</taxon>
        <taxon>Chytridiomycota</taxon>
        <taxon>Chytridiomycota incertae sedis</taxon>
        <taxon>Chytridiomycetes</taxon>
        <taxon>Chytridiales</taxon>
        <taxon>Chytriomycetaceae</taxon>
        <taxon>Chytriomyces</taxon>
    </lineage>
</organism>
<protein>
    <submittedName>
        <fullName evidence="3">Uncharacterized protein</fullName>
    </submittedName>
</protein>
<dbReference type="STRING" id="246404.A0A507F0S4"/>
<proteinExistence type="inferred from homology"/>
<dbReference type="GO" id="GO:0000009">
    <property type="term" value="F:alpha-1,6-mannosyltransferase activity"/>
    <property type="evidence" value="ECO:0007669"/>
    <property type="project" value="InterPro"/>
</dbReference>
<dbReference type="InterPro" id="IPR039367">
    <property type="entry name" value="Och1-like"/>
</dbReference>
<dbReference type="OrthoDB" id="409543at2759"/>
<name>A0A507F0S4_9FUNG</name>
<sequence>MGIDSFASSFSACPYTVNFHSSPQNIRVGTVPDTRVGTRLVRNQFTLGISALCLHQTSCSTSFMVHLLQSASILDHGGHWKPRYPKCPIQIQRLPNTKANPTNSQDIRNHRRMLSERVSIFESESASSYMLGNEEFWSWERRPVIARLVIECVKAMVTGKSDNTSGNTTEDDTPTDAPLRSLRTVILETQTPELEHWNREHAAFMGLLGTEVLGSRTRRYRWGGEFEATSSNQHRLVHSTDSTNQENTITPTPSTKIPSIIHQKYWSSTIEKWAEEAGENNRTNWFLSWPRKNPGAIHLVLDDESGEEFMKKHFAGAIYDAFQKLPLKVLKADMLRYATLYIQGGIYSDSDTECLHGLDTWMGNYTDAQFIVGIEWYKNHHKNKHPKYRKLQLVQWTFAAVPGHPVFMNALTRIVQTVNESTPEYLGNKNNVEEIGGPSVFTNFVQQWLITNGETLDNVTKANFEQGDKRVYFEKSRVLVLPMYSFYAQFGGTKDIKFVKHYFKGWSKNGWKKG</sequence>
<feature type="region of interest" description="Disordered" evidence="2">
    <location>
        <begin position="233"/>
        <end position="254"/>
    </location>
</feature>
<comment type="similarity">
    <text evidence="1">Belongs to the glycosyltransferase 32 family.</text>
</comment>
<dbReference type="Pfam" id="PF04488">
    <property type="entry name" value="Gly_transf_sug"/>
    <property type="match status" value="1"/>
</dbReference>
<dbReference type="AlphaFoldDB" id="A0A507F0S4"/>
<evidence type="ECO:0000256" key="1">
    <source>
        <dbReference type="ARBA" id="ARBA00009003"/>
    </source>
</evidence>
<evidence type="ECO:0000313" key="3">
    <source>
        <dbReference type="EMBL" id="TPX69217.1"/>
    </source>
</evidence>
<dbReference type="Proteomes" id="UP000320333">
    <property type="component" value="Unassembled WGS sequence"/>
</dbReference>
<reference evidence="3 4" key="1">
    <citation type="journal article" date="2019" name="Sci. Rep.">
        <title>Comparative genomics of chytrid fungi reveal insights into the obligate biotrophic and pathogenic lifestyle of Synchytrium endobioticum.</title>
        <authorList>
            <person name="van de Vossenberg B.T.L.H."/>
            <person name="Warris S."/>
            <person name="Nguyen H.D.T."/>
            <person name="van Gent-Pelzer M.P.E."/>
            <person name="Joly D.L."/>
            <person name="van de Geest H.C."/>
            <person name="Bonants P.J.M."/>
            <person name="Smith D.S."/>
            <person name="Levesque C.A."/>
            <person name="van der Lee T.A.J."/>
        </authorList>
    </citation>
    <scope>NUCLEOTIDE SEQUENCE [LARGE SCALE GENOMIC DNA]</scope>
    <source>
        <strain evidence="3 4">CBS 675.73</strain>
    </source>
</reference>